<feature type="chain" id="PRO_5042943279" description="NB-ARC domain-containing protein" evidence="5">
    <location>
        <begin position="27"/>
        <end position="905"/>
    </location>
</feature>
<sequence length="905" mass="103974">MDYWKIIGLLVTVLLLVATKWWDTISEHVGYPFNVRRIVRNLDDAVKRLSEIQHELHRHDPYPASERRKGWVQSKEDLDIKVGKIKAGDGLNYFSKLYLAKEELKKAIDLVGTGKELLKEARERPSASRDAQPQHPHNQLTGMASYEHKVRNFIDDKNHTQCPLLGIWGMGGVGKTCLLEFARNSCAPYGPPSDEARPGNQLDHILFVRVGRGGSVGKTQKAIAASMGLPVMPDETSQEAIIYNHLKDKSFLLLIDDLWEYLDLKAVGIPMPLGTVVVHLDGGVAQQYQRKVVLTTRSEDVCGKMGCARNTIRLECLSKDDAWNLFVDKAGEDIIKDTRIYKLARKLVDECGGLPRALCTMGQSMSTKKDPREWRNAIDLLKESRLREINMNDELFDSLKHSYDNIDNDLKDCFLICSLWPRDGNIPKEKLVEWWAGLGLFDVSNSTDRAYSNINCLRKVTIAFTLRKKTHIKMHEVNRKMALWIVNDQGEKNRWLPLSFCRSAMPEKKWSTVQKAWVSVAELSIWSSSITCPELTMLVSRHAFSFKESPCFQNITFLDLEGTKWDTFPLKICVLEKLQYLNLSATIIDALPLELQKLSNLSYLYIRDTRALQTIPKELISQLAKLRMLDLFCSGSISSKDSYFSSLIEGFLESKSMDLILGITVHAKADIMKLIQLKRVVHTQALCMDYFKDESHPQSIALELLSNIEKLRELTITQSQDIQELVAEGQPGYGYELLPYLEFFELSNLHNLQKVIWKNTGLSIRVLVIYNCTKLRHVSWVHYLLSLEELTIAGCSKLEKVIDSAELPQEMEPNLVKSFCKLKRLYLEQLPNLSDIYDQSLVFEELLYVYLFRCENLKVIRVQQCINRYKVMIDCDEDWWTSLGENQERMNLYFVPTFCFQQNRV</sequence>
<accession>A0AAQ3WMT1</accession>
<dbReference type="Gene3D" id="1.10.8.430">
    <property type="entry name" value="Helical domain of apoptotic protease-activating factors"/>
    <property type="match status" value="1"/>
</dbReference>
<evidence type="ECO:0000259" key="6">
    <source>
        <dbReference type="Pfam" id="PF00931"/>
    </source>
</evidence>
<reference evidence="8 9" key="1">
    <citation type="submission" date="2024-02" db="EMBL/GenBank/DDBJ databases">
        <title>High-quality chromosome-scale genome assembly of Pensacola bahiagrass (Paspalum notatum Flugge var. saurae).</title>
        <authorList>
            <person name="Vega J.M."/>
            <person name="Podio M."/>
            <person name="Orjuela J."/>
            <person name="Siena L.A."/>
            <person name="Pessino S.C."/>
            <person name="Combes M.C."/>
            <person name="Mariac C."/>
            <person name="Albertini E."/>
            <person name="Pupilli F."/>
            <person name="Ortiz J.P.A."/>
            <person name="Leblanc O."/>
        </authorList>
    </citation>
    <scope>NUCLEOTIDE SEQUENCE [LARGE SCALE GENOMIC DNA]</scope>
    <source>
        <strain evidence="8">R1</strain>
        <tissue evidence="8">Leaf</tissue>
    </source>
</reference>
<keyword evidence="5" id="KW-0732">Signal</keyword>
<proteinExistence type="inferred from homology"/>
<dbReference type="FunFam" id="1.10.8.430:FF:000003">
    <property type="entry name" value="Probable disease resistance protein At5g66910"/>
    <property type="match status" value="1"/>
</dbReference>
<evidence type="ECO:0000259" key="7">
    <source>
        <dbReference type="Pfam" id="PF23247"/>
    </source>
</evidence>
<protein>
    <recommendedName>
        <fullName evidence="10">NB-ARC domain-containing protein</fullName>
    </recommendedName>
</protein>
<dbReference type="PRINTS" id="PR00364">
    <property type="entry name" value="DISEASERSIST"/>
</dbReference>
<evidence type="ECO:0000256" key="5">
    <source>
        <dbReference type="SAM" id="SignalP"/>
    </source>
</evidence>
<feature type="domain" description="NB-ARC" evidence="6">
    <location>
        <begin position="149"/>
        <end position="332"/>
    </location>
</feature>
<evidence type="ECO:0000256" key="4">
    <source>
        <dbReference type="SAM" id="MobiDB-lite"/>
    </source>
</evidence>
<evidence type="ECO:0000256" key="3">
    <source>
        <dbReference type="ARBA" id="ARBA00022840"/>
    </source>
</evidence>
<dbReference type="AlphaFoldDB" id="A0AAQ3WMT1"/>
<dbReference type="Pfam" id="PF00931">
    <property type="entry name" value="NB-ARC"/>
    <property type="match status" value="1"/>
</dbReference>
<dbReference type="InterPro" id="IPR050905">
    <property type="entry name" value="Plant_NBS-LRR"/>
</dbReference>
<dbReference type="SUPFAM" id="SSF52058">
    <property type="entry name" value="L domain-like"/>
    <property type="match status" value="1"/>
</dbReference>
<dbReference type="Gene3D" id="3.80.10.10">
    <property type="entry name" value="Ribonuclease Inhibitor"/>
    <property type="match status" value="1"/>
</dbReference>
<evidence type="ECO:0000256" key="1">
    <source>
        <dbReference type="ARBA" id="ARBA00008894"/>
    </source>
</evidence>
<evidence type="ECO:0000313" key="9">
    <source>
        <dbReference type="Proteomes" id="UP001341281"/>
    </source>
</evidence>
<dbReference type="SUPFAM" id="SSF52540">
    <property type="entry name" value="P-loop containing nucleoside triphosphate hydrolases"/>
    <property type="match status" value="1"/>
</dbReference>
<name>A0AAQ3WMT1_PASNO</name>
<feature type="signal peptide" evidence="5">
    <location>
        <begin position="1"/>
        <end position="26"/>
    </location>
</feature>
<dbReference type="GO" id="GO:0005524">
    <property type="term" value="F:ATP binding"/>
    <property type="evidence" value="ECO:0007669"/>
    <property type="project" value="UniProtKB-KW"/>
</dbReference>
<evidence type="ECO:0000313" key="8">
    <source>
        <dbReference type="EMBL" id="WVZ67316.1"/>
    </source>
</evidence>
<dbReference type="InterPro" id="IPR057135">
    <property type="entry name" value="At4g27190-like_LRR"/>
</dbReference>
<evidence type="ECO:0008006" key="10">
    <source>
        <dbReference type="Google" id="ProtNLM"/>
    </source>
</evidence>
<dbReference type="InterPro" id="IPR032675">
    <property type="entry name" value="LRR_dom_sf"/>
</dbReference>
<feature type="domain" description="Disease resistance protein At4g27190-like leucine-rich repeats" evidence="7">
    <location>
        <begin position="762"/>
        <end position="860"/>
    </location>
</feature>
<feature type="compositionally biased region" description="Polar residues" evidence="4">
    <location>
        <begin position="129"/>
        <end position="141"/>
    </location>
</feature>
<dbReference type="GO" id="GO:0006952">
    <property type="term" value="P:defense response"/>
    <property type="evidence" value="ECO:0007669"/>
    <property type="project" value="UniProtKB-KW"/>
</dbReference>
<dbReference type="Gene3D" id="3.40.50.300">
    <property type="entry name" value="P-loop containing nucleotide triphosphate hydrolases"/>
    <property type="match status" value="1"/>
</dbReference>
<comment type="similarity">
    <text evidence="1">Belongs to the disease resistance NB-LRR family.</text>
</comment>
<keyword evidence="9" id="KW-1185">Reference proteome</keyword>
<dbReference type="InterPro" id="IPR042197">
    <property type="entry name" value="Apaf_helical"/>
</dbReference>
<dbReference type="InterPro" id="IPR002182">
    <property type="entry name" value="NB-ARC"/>
</dbReference>
<dbReference type="Proteomes" id="UP001341281">
    <property type="component" value="Chromosome 04"/>
</dbReference>
<dbReference type="GO" id="GO:0043531">
    <property type="term" value="F:ADP binding"/>
    <property type="evidence" value="ECO:0007669"/>
    <property type="project" value="InterPro"/>
</dbReference>
<organism evidence="8 9">
    <name type="scientific">Paspalum notatum var. saurae</name>
    <dbReference type="NCBI Taxonomy" id="547442"/>
    <lineage>
        <taxon>Eukaryota</taxon>
        <taxon>Viridiplantae</taxon>
        <taxon>Streptophyta</taxon>
        <taxon>Embryophyta</taxon>
        <taxon>Tracheophyta</taxon>
        <taxon>Spermatophyta</taxon>
        <taxon>Magnoliopsida</taxon>
        <taxon>Liliopsida</taxon>
        <taxon>Poales</taxon>
        <taxon>Poaceae</taxon>
        <taxon>PACMAD clade</taxon>
        <taxon>Panicoideae</taxon>
        <taxon>Andropogonodae</taxon>
        <taxon>Paspaleae</taxon>
        <taxon>Paspalinae</taxon>
        <taxon>Paspalum</taxon>
    </lineage>
</organism>
<keyword evidence="2" id="KW-0611">Plant defense</keyword>
<keyword evidence="3" id="KW-0067">ATP-binding</keyword>
<gene>
    <name evidence="8" type="ORF">U9M48_016412</name>
</gene>
<dbReference type="Pfam" id="PF23247">
    <property type="entry name" value="LRR_RPS2"/>
    <property type="match status" value="1"/>
</dbReference>
<dbReference type="EMBL" id="CP144748">
    <property type="protein sequence ID" value="WVZ67316.1"/>
    <property type="molecule type" value="Genomic_DNA"/>
</dbReference>
<dbReference type="InterPro" id="IPR027417">
    <property type="entry name" value="P-loop_NTPase"/>
</dbReference>
<feature type="region of interest" description="Disordered" evidence="4">
    <location>
        <begin position="119"/>
        <end position="141"/>
    </location>
</feature>
<dbReference type="PANTHER" id="PTHR33463">
    <property type="entry name" value="NB-ARC DOMAIN-CONTAINING PROTEIN-RELATED"/>
    <property type="match status" value="1"/>
</dbReference>
<evidence type="ECO:0000256" key="2">
    <source>
        <dbReference type="ARBA" id="ARBA00022821"/>
    </source>
</evidence>
<keyword evidence="3" id="KW-0547">Nucleotide-binding</keyword>